<dbReference type="EMBL" id="CAJVPS010000981">
    <property type="protein sequence ID" value="CAG8518305.1"/>
    <property type="molecule type" value="Genomic_DNA"/>
</dbReference>
<keyword evidence="2" id="KW-1185">Reference proteome</keyword>
<reference evidence="1" key="1">
    <citation type="submission" date="2021-06" db="EMBL/GenBank/DDBJ databases">
        <authorList>
            <person name="Kallberg Y."/>
            <person name="Tangrot J."/>
            <person name="Rosling A."/>
        </authorList>
    </citation>
    <scope>NUCLEOTIDE SEQUENCE</scope>
    <source>
        <strain evidence="1">FL130A</strain>
    </source>
</reference>
<name>A0A9N9A6C7_9GLOM</name>
<evidence type="ECO:0000313" key="2">
    <source>
        <dbReference type="Proteomes" id="UP000789508"/>
    </source>
</evidence>
<dbReference type="AlphaFoldDB" id="A0A9N9A6C7"/>
<protein>
    <submittedName>
        <fullName evidence="1">3872_t:CDS:1</fullName>
    </submittedName>
</protein>
<proteinExistence type="predicted"/>
<sequence>MFHPIILPKLIYPSTIHPSCPSLCVGFWRKYEKGMRTISIPFLSRSNCWGTAAGCDPTSQDEKMAVAWFVCLNIM</sequence>
<accession>A0A9N9A6C7</accession>
<comment type="caution">
    <text evidence="1">The sequence shown here is derived from an EMBL/GenBank/DDBJ whole genome shotgun (WGS) entry which is preliminary data.</text>
</comment>
<dbReference type="Proteomes" id="UP000789508">
    <property type="component" value="Unassembled WGS sequence"/>
</dbReference>
<evidence type="ECO:0000313" key="1">
    <source>
        <dbReference type="EMBL" id="CAG8518305.1"/>
    </source>
</evidence>
<organism evidence="1 2">
    <name type="scientific">Ambispora leptoticha</name>
    <dbReference type="NCBI Taxonomy" id="144679"/>
    <lineage>
        <taxon>Eukaryota</taxon>
        <taxon>Fungi</taxon>
        <taxon>Fungi incertae sedis</taxon>
        <taxon>Mucoromycota</taxon>
        <taxon>Glomeromycotina</taxon>
        <taxon>Glomeromycetes</taxon>
        <taxon>Archaeosporales</taxon>
        <taxon>Ambisporaceae</taxon>
        <taxon>Ambispora</taxon>
    </lineage>
</organism>
<gene>
    <name evidence="1" type="ORF">ALEPTO_LOCUS4331</name>
</gene>